<dbReference type="GeneTree" id="ENSGT00930000150969"/>
<reference evidence="5" key="1">
    <citation type="submission" date="2018-12" db="EMBL/GenBank/DDBJ databases">
        <authorList>
            <person name="Yazar S."/>
        </authorList>
    </citation>
    <scope>NUCLEOTIDE SEQUENCE [LARGE SCALE GENOMIC DNA]</scope>
</reference>
<dbReference type="FunFam" id="3.30.390.150:FF:000002">
    <property type="entry name" value="BRICHOS domain containing 5"/>
    <property type="match status" value="1"/>
</dbReference>
<feature type="domain" description="BRICHOS" evidence="3">
    <location>
        <begin position="105"/>
        <end position="200"/>
    </location>
</feature>
<dbReference type="PROSITE" id="PS50869">
    <property type="entry name" value="BRICHOS"/>
    <property type="match status" value="1"/>
</dbReference>
<protein>
    <recommendedName>
        <fullName evidence="3">BRICHOS domain-containing protein</fullName>
    </recommendedName>
</protein>
<dbReference type="Proteomes" id="UP000314987">
    <property type="component" value="Unassembled WGS sequence"/>
</dbReference>
<evidence type="ECO:0000256" key="1">
    <source>
        <dbReference type="ARBA" id="ARBA00023157"/>
    </source>
</evidence>
<evidence type="ECO:0000313" key="4">
    <source>
        <dbReference type="Ensembl" id="ENSVURP00010012735.1"/>
    </source>
</evidence>
<dbReference type="Pfam" id="PF04089">
    <property type="entry name" value="BRICHOS"/>
    <property type="match status" value="1"/>
</dbReference>
<dbReference type="OMA" id="CYRPLEH"/>
<dbReference type="STRING" id="29139.ENSVURP00010012735"/>
<evidence type="ECO:0000256" key="2">
    <source>
        <dbReference type="SAM" id="Phobius"/>
    </source>
</evidence>
<sequence length="250" mass="27938">MQGGGRVGWRKESASFDIVLHGLPQVSSKLLLGSHWPVLGLALLLLLLALAGAVVGGLLGLAHSPAEPMLQAVRWTFLSPSTSWPNQTATVDLAQDTVTYVVTPPQNNHSWAVLFDSHNGYVCYRPGEQRACFLRRMETWDRETLKVVLNTSQADWPLGPNKDTRYTQEFLGVLGGHDVDPALVRGPVQNLCDQLPIYWVQRIFMSQFGGYLILDIFFTGPRKQRLIYLCIDICFPSNICVSVCFYYLPD</sequence>
<dbReference type="InterPro" id="IPR051772">
    <property type="entry name" value="Gastrokine"/>
</dbReference>
<accession>A0A4X2KTU8</accession>
<keyword evidence="2" id="KW-0812">Transmembrane</keyword>
<dbReference type="InterPro" id="IPR007084">
    <property type="entry name" value="BRICHOS_dom"/>
</dbReference>
<name>A0A4X2KTU8_VOMUR</name>
<keyword evidence="2" id="KW-1133">Transmembrane helix</keyword>
<dbReference type="Ensembl" id="ENSVURT00010014490.1">
    <property type="protein sequence ID" value="ENSVURP00010012735.1"/>
    <property type="gene ID" value="ENSVURG00010009812.1"/>
</dbReference>
<keyword evidence="1" id="KW-1015">Disulfide bond</keyword>
<keyword evidence="5" id="KW-1185">Reference proteome</keyword>
<evidence type="ECO:0000259" key="3">
    <source>
        <dbReference type="PROSITE" id="PS50869"/>
    </source>
</evidence>
<proteinExistence type="predicted"/>
<feature type="transmembrane region" description="Helical" evidence="2">
    <location>
        <begin position="38"/>
        <end position="61"/>
    </location>
</feature>
<evidence type="ECO:0000313" key="5">
    <source>
        <dbReference type="Proteomes" id="UP000314987"/>
    </source>
</evidence>
<reference evidence="4" key="3">
    <citation type="submission" date="2025-09" db="UniProtKB">
        <authorList>
            <consortium name="Ensembl"/>
        </authorList>
    </citation>
    <scope>IDENTIFICATION</scope>
</reference>
<dbReference type="Gene3D" id="3.30.390.150">
    <property type="match status" value="1"/>
</dbReference>
<dbReference type="AlphaFoldDB" id="A0A4X2KTU8"/>
<reference evidence="4" key="2">
    <citation type="submission" date="2025-08" db="UniProtKB">
        <authorList>
            <consortium name="Ensembl"/>
        </authorList>
    </citation>
    <scope>IDENTIFICATION</scope>
</reference>
<dbReference type="PANTHER" id="PTHR16483">
    <property type="entry name" value="GASTROKINE 1"/>
    <property type="match status" value="1"/>
</dbReference>
<dbReference type="SMART" id="SM01039">
    <property type="entry name" value="BRICHOS"/>
    <property type="match status" value="1"/>
</dbReference>
<organism evidence="4 5">
    <name type="scientific">Vombatus ursinus</name>
    <name type="common">Common wombat</name>
    <dbReference type="NCBI Taxonomy" id="29139"/>
    <lineage>
        <taxon>Eukaryota</taxon>
        <taxon>Metazoa</taxon>
        <taxon>Chordata</taxon>
        <taxon>Craniata</taxon>
        <taxon>Vertebrata</taxon>
        <taxon>Euteleostomi</taxon>
        <taxon>Mammalia</taxon>
        <taxon>Metatheria</taxon>
        <taxon>Diprotodontia</taxon>
        <taxon>Vombatidae</taxon>
        <taxon>Vombatus</taxon>
    </lineage>
</organism>
<gene>
    <name evidence="4" type="primary">BRICD5</name>
</gene>
<keyword evidence="2" id="KW-0472">Membrane</keyword>
<feature type="transmembrane region" description="Helical" evidence="2">
    <location>
        <begin position="226"/>
        <end position="248"/>
    </location>
</feature>